<dbReference type="OrthoDB" id="276498at2759"/>
<comment type="catalytic activity">
    <reaction evidence="1 9">
        <text>ATP-dependent breakage, passage and rejoining of double-stranded DNA.</text>
        <dbReference type="EC" id="5.6.2.2"/>
    </reaction>
</comment>
<dbReference type="PANTHER" id="PTHR45866">
    <property type="entry name" value="DNA GYRASE/TOPOISOMERASE SUBUNIT B"/>
    <property type="match status" value="1"/>
</dbReference>
<dbReference type="Pfam" id="PF02518">
    <property type="entry name" value="HATPase_c"/>
    <property type="match status" value="1"/>
</dbReference>
<sequence>MAEKKKKDYSSVQDYQVIDNSIDEAVVGHCDQIKVILSPDQRTITVEDNGYGVPIEIHPKTNQSVLVTLFSALKSGGKFDDKIYKTSGQTEILEFSRGILKSEQIIDSPQATDGLTVTFAPDPEIFHEFAYSTFKPSIIQSRLQELAYLNPNLTLIFKTSPQAEPITYHFSSGLAGWEYFHGSFAWQYNSDSKKGQIKSFCNNINTAGGGTHVEGFENGLVSACRD</sequence>
<dbReference type="AlphaFoldDB" id="A0A397S0Q0"/>
<evidence type="ECO:0000256" key="4">
    <source>
        <dbReference type="ARBA" id="ARBA00022741"/>
    </source>
</evidence>
<feature type="domain" description="Histidine kinase/HSP90-like ATPase" evidence="11">
    <location>
        <begin position="15"/>
        <end position="91"/>
    </location>
</feature>
<proteinExistence type="inferred from homology"/>
<evidence type="ECO:0000256" key="9">
    <source>
        <dbReference type="RuleBase" id="RU362094"/>
    </source>
</evidence>
<evidence type="ECO:0000259" key="10">
    <source>
        <dbReference type="Pfam" id="PF00204"/>
    </source>
</evidence>
<dbReference type="InterPro" id="IPR020568">
    <property type="entry name" value="Ribosomal_Su5_D2-typ_SF"/>
</dbReference>
<evidence type="ECO:0000256" key="1">
    <source>
        <dbReference type="ARBA" id="ARBA00000185"/>
    </source>
</evidence>
<dbReference type="InterPro" id="IPR014721">
    <property type="entry name" value="Ribsml_uS5_D2-typ_fold_subgr"/>
</dbReference>
<evidence type="ECO:0000259" key="11">
    <source>
        <dbReference type="Pfam" id="PF02518"/>
    </source>
</evidence>
<evidence type="ECO:0000313" key="13">
    <source>
        <dbReference type="Proteomes" id="UP000265703"/>
    </source>
</evidence>
<dbReference type="Pfam" id="PF00204">
    <property type="entry name" value="DNA_gyraseB"/>
    <property type="match status" value="1"/>
</dbReference>
<comment type="similarity">
    <text evidence="9">Belongs to the type II topoisomerase family.</text>
</comment>
<evidence type="ECO:0000256" key="7">
    <source>
        <dbReference type="ARBA" id="ARBA00023125"/>
    </source>
</evidence>
<dbReference type="EC" id="5.6.2.2" evidence="9"/>
<feature type="domain" description="DNA topoisomerase type IIA subunit B" evidence="10">
    <location>
        <begin position="182"/>
        <end position="225"/>
    </location>
</feature>
<dbReference type="InterPro" id="IPR036890">
    <property type="entry name" value="HATPase_C_sf"/>
</dbReference>
<dbReference type="InterPro" id="IPR001241">
    <property type="entry name" value="Topo_IIA"/>
</dbReference>
<evidence type="ECO:0000313" key="12">
    <source>
        <dbReference type="EMBL" id="RIA79122.1"/>
    </source>
</evidence>
<keyword evidence="12" id="KW-0808">Transferase</keyword>
<comment type="function">
    <text evidence="9">Control of topological states of DNA by transient breakage and subsequent rejoining of DNA strands. Topoisomerase II makes double-strand breaks.</text>
</comment>
<comment type="subunit">
    <text evidence="9">Homodimer.</text>
</comment>
<comment type="similarity">
    <text evidence="3">Belongs to the type II topoisomerase GyrB family.</text>
</comment>
<accession>A0A397S0Q0</accession>
<dbReference type="PANTHER" id="PTHR45866:SF1">
    <property type="entry name" value="DNA GYRASE SUBUNIT B, MITOCHONDRIAL"/>
    <property type="match status" value="1"/>
</dbReference>
<comment type="caution">
    <text evidence="12">The sequence shown here is derived from an EMBL/GenBank/DDBJ whole genome shotgun (WGS) entry which is preliminary data.</text>
</comment>
<evidence type="ECO:0000256" key="3">
    <source>
        <dbReference type="ARBA" id="ARBA00010708"/>
    </source>
</evidence>
<dbReference type="EMBL" id="QKYT01001537">
    <property type="protein sequence ID" value="RIA79122.1"/>
    <property type="molecule type" value="Genomic_DNA"/>
</dbReference>
<dbReference type="GO" id="GO:0005524">
    <property type="term" value="F:ATP binding"/>
    <property type="evidence" value="ECO:0007669"/>
    <property type="project" value="UniProtKB-UniRule"/>
</dbReference>
<dbReference type="GO" id="GO:0006265">
    <property type="term" value="P:DNA topological change"/>
    <property type="evidence" value="ECO:0007669"/>
    <property type="project" value="UniProtKB-UniRule"/>
</dbReference>
<evidence type="ECO:0000256" key="8">
    <source>
        <dbReference type="ARBA" id="ARBA00023235"/>
    </source>
</evidence>
<dbReference type="SUPFAM" id="SSF54211">
    <property type="entry name" value="Ribosomal protein S5 domain 2-like"/>
    <property type="match status" value="1"/>
</dbReference>
<dbReference type="InterPro" id="IPR013506">
    <property type="entry name" value="Topo_IIA_bsu_dom2"/>
</dbReference>
<keyword evidence="7 9" id="KW-0238">DNA-binding</keyword>
<dbReference type="Proteomes" id="UP000265703">
    <property type="component" value="Unassembled WGS sequence"/>
</dbReference>
<protein>
    <recommendedName>
        <fullName evidence="9">DNA topoisomerase 2</fullName>
        <ecNumber evidence="9">5.6.2.2</ecNumber>
    </recommendedName>
</protein>
<reference evidence="12 13" key="1">
    <citation type="submission" date="2018-06" db="EMBL/GenBank/DDBJ databases">
        <title>Comparative genomics reveals the genomic features of Rhizophagus irregularis, R. cerebriforme, R. diaphanum and Gigaspora rosea, and their symbiotic lifestyle signature.</title>
        <authorList>
            <person name="Morin E."/>
            <person name="San Clemente H."/>
            <person name="Chen E.C.H."/>
            <person name="De La Providencia I."/>
            <person name="Hainaut M."/>
            <person name="Kuo A."/>
            <person name="Kohler A."/>
            <person name="Murat C."/>
            <person name="Tang N."/>
            <person name="Roy S."/>
            <person name="Loubradou J."/>
            <person name="Henrissat B."/>
            <person name="Grigoriev I.V."/>
            <person name="Corradi N."/>
            <person name="Roux C."/>
            <person name="Martin F.M."/>
        </authorList>
    </citation>
    <scope>NUCLEOTIDE SEQUENCE [LARGE SCALE GENOMIC DNA]</scope>
    <source>
        <strain evidence="12 13">DAOM 227022</strain>
    </source>
</reference>
<dbReference type="Gene3D" id="3.30.565.10">
    <property type="entry name" value="Histidine kinase-like ATPase, C-terminal domain"/>
    <property type="match status" value="2"/>
</dbReference>
<dbReference type="GO" id="GO:0003677">
    <property type="term" value="F:DNA binding"/>
    <property type="evidence" value="ECO:0007669"/>
    <property type="project" value="UniProtKB-UniRule"/>
</dbReference>
<gene>
    <name evidence="12" type="ORF">C1645_841470</name>
</gene>
<comment type="cofactor">
    <cofactor evidence="2">
        <name>Mg(2+)</name>
        <dbReference type="ChEBI" id="CHEBI:18420"/>
    </cofactor>
</comment>
<evidence type="ECO:0000256" key="2">
    <source>
        <dbReference type="ARBA" id="ARBA00001946"/>
    </source>
</evidence>
<dbReference type="SUPFAM" id="SSF55874">
    <property type="entry name" value="ATPase domain of HSP90 chaperone/DNA topoisomerase II/histidine kinase"/>
    <property type="match status" value="1"/>
</dbReference>
<keyword evidence="5 9" id="KW-0067">ATP-binding</keyword>
<dbReference type="STRING" id="658196.A0A397S0Q0"/>
<keyword evidence="8 9" id="KW-0413">Isomerase</keyword>
<dbReference type="InterPro" id="IPR003594">
    <property type="entry name" value="HATPase_dom"/>
</dbReference>
<dbReference type="SMART" id="SM00433">
    <property type="entry name" value="TOP2c"/>
    <property type="match status" value="1"/>
</dbReference>
<dbReference type="GO" id="GO:0016301">
    <property type="term" value="F:kinase activity"/>
    <property type="evidence" value="ECO:0007669"/>
    <property type="project" value="UniProtKB-KW"/>
</dbReference>
<dbReference type="Gene3D" id="3.30.230.10">
    <property type="match status" value="1"/>
</dbReference>
<keyword evidence="13" id="KW-1185">Reference proteome</keyword>
<organism evidence="12 13">
    <name type="scientific">Glomus cerebriforme</name>
    <dbReference type="NCBI Taxonomy" id="658196"/>
    <lineage>
        <taxon>Eukaryota</taxon>
        <taxon>Fungi</taxon>
        <taxon>Fungi incertae sedis</taxon>
        <taxon>Mucoromycota</taxon>
        <taxon>Glomeromycotina</taxon>
        <taxon>Glomeromycetes</taxon>
        <taxon>Glomerales</taxon>
        <taxon>Glomeraceae</taxon>
        <taxon>Glomus</taxon>
    </lineage>
</organism>
<evidence type="ECO:0000256" key="5">
    <source>
        <dbReference type="ARBA" id="ARBA00022840"/>
    </source>
</evidence>
<keyword evidence="12" id="KW-0418">Kinase</keyword>
<dbReference type="GO" id="GO:0003918">
    <property type="term" value="F:DNA topoisomerase type II (double strand cut, ATP-hydrolyzing) activity"/>
    <property type="evidence" value="ECO:0007669"/>
    <property type="project" value="UniProtKB-UniRule"/>
</dbReference>
<keyword evidence="4 9" id="KW-0547">Nucleotide-binding</keyword>
<name>A0A397S0Q0_9GLOM</name>
<keyword evidence="6 9" id="KW-0799">Topoisomerase</keyword>
<evidence type="ECO:0000256" key="6">
    <source>
        <dbReference type="ARBA" id="ARBA00023029"/>
    </source>
</evidence>